<keyword evidence="1" id="KW-0472">Membrane</keyword>
<evidence type="ECO:0000313" key="3">
    <source>
        <dbReference type="Proteomes" id="UP000290909"/>
    </source>
</evidence>
<keyword evidence="3" id="KW-1185">Reference proteome</keyword>
<evidence type="ECO:0000313" key="2">
    <source>
        <dbReference type="EMBL" id="VEU82136.1"/>
    </source>
</evidence>
<feature type="transmembrane region" description="Helical" evidence="1">
    <location>
        <begin position="7"/>
        <end position="24"/>
    </location>
</feature>
<organism evidence="2 3">
    <name type="scientific">Acholeplasma hippikon</name>
    <dbReference type="NCBI Taxonomy" id="264636"/>
    <lineage>
        <taxon>Bacteria</taxon>
        <taxon>Bacillati</taxon>
        <taxon>Mycoplasmatota</taxon>
        <taxon>Mollicutes</taxon>
        <taxon>Acholeplasmatales</taxon>
        <taxon>Acholeplasmataceae</taxon>
        <taxon>Acholeplasma</taxon>
    </lineage>
</organism>
<dbReference type="RefSeq" id="WP_035368999.1">
    <property type="nucleotide sequence ID" value="NZ_LR215050.1"/>
</dbReference>
<keyword evidence="1" id="KW-1133">Transmembrane helix</keyword>
<dbReference type="AlphaFoldDB" id="A0A449BI57"/>
<reference evidence="2 3" key="1">
    <citation type="submission" date="2019-01" db="EMBL/GenBank/DDBJ databases">
        <authorList>
            <consortium name="Pathogen Informatics"/>
        </authorList>
    </citation>
    <scope>NUCLEOTIDE SEQUENCE [LARGE SCALE GENOMIC DNA]</scope>
    <source>
        <strain evidence="2 3">NCTC10172</strain>
    </source>
</reference>
<evidence type="ECO:0000256" key="1">
    <source>
        <dbReference type="SAM" id="Phobius"/>
    </source>
</evidence>
<dbReference type="KEGG" id="ahk:NCTC10172_00143"/>
<name>A0A449BI57_9MOLU</name>
<sequence>MTKNHKIVFYGCIFIFFVFGVLFINNQMSYVNLKEENYQFVKDNLLSLTESDQRIEIRSASIYKDNEHTFLVIEYDLVSERKKTSSFLIVHKETNTSIKSGEEKEFLDLMVQFEKTKDNYNQKITYDLFDMNEIKKGNG</sequence>
<gene>
    <name evidence="2" type="ORF">NCTC10172_00143</name>
</gene>
<dbReference type="STRING" id="1408416.GCA_000702765_00698"/>
<keyword evidence="1" id="KW-0812">Transmembrane</keyword>
<protein>
    <submittedName>
        <fullName evidence="2">Uncharacterized protein</fullName>
    </submittedName>
</protein>
<dbReference type="Proteomes" id="UP000290909">
    <property type="component" value="Chromosome"/>
</dbReference>
<dbReference type="EMBL" id="LR215050">
    <property type="protein sequence ID" value="VEU82136.1"/>
    <property type="molecule type" value="Genomic_DNA"/>
</dbReference>
<proteinExistence type="predicted"/>
<accession>A0A449BI57</accession>